<dbReference type="InterPro" id="IPR013785">
    <property type="entry name" value="Aldolase_TIM"/>
</dbReference>
<dbReference type="InterPro" id="IPR000891">
    <property type="entry name" value="PYR_CT"/>
</dbReference>
<proteinExistence type="predicted"/>
<dbReference type="GO" id="GO:0009098">
    <property type="term" value="P:L-leucine biosynthetic process"/>
    <property type="evidence" value="ECO:0007669"/>
    <property type="project" value="TreeGrafter"/>
</dbReference>
<reference evidence="3 4" key="1">
    <citation type="submission" date="2019-01" db="EMBL/GenBank/DDBJ databases">
        <authorList>
            <person name="Deng T."/>
        </authorList>
    </citation>
    <scope>NUCLEOTIDE SEQUENCE [LARGE SCALE GENOMIC DNA]</scope>
    <source>
        <strain evidence="3 4">F8825</strain>
    </source>
</reference>
<accession>A0A4Q2TWS5</accession>
<sequence>MMGMTFPAGHKPRFSNFSIDGVLDETLREGAERCMFSIPTGDKLPLIRSIMKSGVRDLVFGSGPDDPDDLAAVLARLEGEHAIDGQKFSFILLLNCFEPLMVQFERFPEALRKHVTISFGMITHDSEHGLFEKTVDRFRRLGFDSLRVSLLNNFGGEIGEDAYAGIRRQIDRSRALGIETVRINDSLGTIYPEAMAVLAANLRHDYPATNFCLHAHNDRGFGLQNALASIYHGFNLIEGGFAEFGNRSGLPAIELLSKIFAEKNIHITGGDLNDETVSETARLAEETFLLVPSLFRPASGHIVDCENMGVTNIPDYLGASSASRYFLNRIGLHMPTLERLFHDLGVNDQGSISEMAAGFRDHLEGLMHEVTVRKAFEYRALRRMVETFYDDDVLFSDRVYDMARQFLDTRGARPVAA</sequence>
<dbReference type="SUPFAM" id="SSF51569">
    <property type="entry name" value="Aldolase"/>
    <property type="match status" value="1"/>
</dbReference>
<evidence type="ECO:0000313" key="4">
    <source>
        <dbReference type="Proteomes" id="UP000291088"/>
    </source>
</evidence>
<keyword evidence="4" id="KW-1185">Reference proteome</keyword>
<organism evidence="3 4">
    <name type="scientific">Ciceribacter ferrooxidans</name>
    <dbReference type="NCBI Taxonomy" id="2509717"/>
    <lineage>
        <taxon>Bacteria</taxon>
        <taxon>Pseudomonadati</taxon>
        <taxon>Pseudomonadota</taxon>
        <taxon>Alphaproteobacteria</taxon>
        <taxon>Hyphomicrobiales</taxon>
        <taxon>Rhizobiaceae</taxon>
        <taxon>Ciceribacter</taxon>
    </lineage>
</organism>
<dbReference type="GO" id="GO:0003852">
    <property type="term" value="F:2-isopropylmalate synthase activity"/>
    <property type="evidence" value="ECO:0007669"/>
    <property type="project" value="TreeGrafter"/>
</dbReference>
<keyword evidence="1" id="KW-0464">Manganese</keyword>
<dbReference type="EMBL" id="SDVB01000042">
    <property type="protein sequence ID" value="RYC27363.1"/>
    <property type="molecule type" value="Genomic_DNA"/>
</dbReference>
<name>A0A4Q2TWS5_9HYPH</name>
<dbReference type="OrthoDB" id="9803573at2"/>
<evidence type="ECO:0000259" key="2">
    <source>
        <dbReference type="PROSITE" id="PS50991"/>
    </source>
</evidence>
<dbReference type="PROSITE" id="PS50991">
    <property type="entry name" value="PYR_CT"/>
    <property type="match status" value="1"/>
</dbReference>
<dbReference type="Proteomes" id="UP000291088">
    <property type="component" value="Unassembled WGS sequence"/>
</dbReference>
<feature type="domain" description="Pyruvate carboxyltransferase" evidence="2">
    <location>
        <begin position="20"/>
        <end position="276"/>
    </location>
</feature>
<protein>
    <submittedName>
        <fullName evidence="3">Isopropylmalate synthase</fullName>
    </submittedName>
</protein>
<dbReference type="AlphaFoldDB" id="A0A4Q2TWS5"/>
<dbReference type="Pfam" id="PF00682">
    <property type="entry name" value="HMGL-like"/>
    <property type="match status" value="1"/>
</dbReference>
<dbReference type="PANTHER" id="PTHR10277:SF9">
    <property type="entry name" value="2-ISOPROPYLMALATE SYNTHASE 1, CHLOROPLASTIC-RELATED"/>
    <property type="match status" value="1"/>
</dbReference>
<evidence type="ECO:0000313" key="3">
    <source>
        <dbReference type="EMBL" id="RYC27363.1"/>
    </source>
</evidence>
<dbReference type="InterPro" id="IPR050073">
    <property type="entry name" value="2-IPM_HCS-like"/>
</dbReference>
<gene>
    <name evidence="3" type="ORF">EUU22_00950</name>
</gene>
<dbReference type="Gene3D" id="3.20.20.70">
    <property type="entry name" value="Aldolase class I"/>
    <property type="match status" value="1"/>
</dbReference>
<comment type="caution">
    <text evidence="3">The sequence shown here is derived from an EMBL/GenBank/DDBJ whole genome shotgun (WGS) entry which is preliminary data.</text>
</comment>
<dbReference type="PANTHER" id="PTHR10277">
    <property type="entry name" value="HOMOCITRATE SYNTHASE-RELATED"/>
    <property type="match status" value="1"/>
</dbReference>
<evidence type="ECO:0000256" key="1">
    <source>
        <dbReference type="ARBA" id="ARBA00023211"/>
    </source>
</evidence>